<evidence type="ECO:0000256" key="2">
    <source>
        <dbReference type="ARBA" id="ARBA00007265"/>
    </source>
</evidence>
<evidence type="ECO:0000256" key="6">
    <source>
        <dbReference type="ARBA" id="ARBA00022723"/>
    </source>
</evidence>
<dbReference type="AlphaFoldDB" id="A0ABD2IJF7"/>
<dbReference type="PANTHER" id="PTHR46173">
    <property type="entry name" value="CCA TRNA NUCLEOTIDYLTRANSFERASE 1, MITOCHONDRIAL"/>
    <property type="match status" value="1"/>
</dbReference>
<comment type="caution">
    <text evidence="11">The sequence shown here is derived from an EMBL/GenBank/DDBJ whole genome shotgun (WGS) entry which is preliminary data.</text>
</comment>
<evidence type="ECO:0000256" key="7">
    <source>
        <dbReference type="ARBA" id="ARBA00022842"/>
    </source>
</evidence>
<keyword evidence="12" id="KW-1185">Reference proteome</keyword>
<feature type="domain" description="Poly A polymerase head" evidence="10">
    <location>
        <begin position="31"/>
        <end position="154"/>
    </location>
</feature>
<evidence type="ECO:0000256" key="9">
    <source>
        <dbReference type="SAM" id="MobiDB-lite"/>
    </source>
</evidence>
<evidence type="ECO:0000256" key="5">
    <source>
        <dbReference type="ARBA" id="ARBA00022695"/>
    </source>
</evidence>
<evidence type="ECO:0000256" key="3">
    <source>
        <dbReference type="ARBA" id="ARBA00022679"/>
    </source>
</evidence>
<reference evidence="11 12" key="1">
    <citation type="submission" date="2024-10" db="EMBL/GenBank/DDBJ databases">
        <authorList>
            <person name="Kim D."/>
        </authorList>
    </citation>
    <scope>NUCLEOTIDE SEQUENCE [LARGE SCALE GENOMIC DNA]</scope>
    <source>
        <strain evidence="11">Taebaek</strain>
    </source>
</reference>
<gene>
    <name evidence="11" type="ORF">niasHS_013655</name>
</gene>
<dbReference type="Proteomes" id="UP001620645">
    <property type="component" value="Unassembled WGS sequence"/>
</dbReference>
<feature type="compositionally biased region" description="Basic residues" evidence="9">
    <location>
        <begin position="198"/>
        <end position="208"/>
    </location>
</feature>
<dbReference type="GO" id="GO:0016779">
    <property type="term" value="F:nucleotidyltransferase activity"/>
    <property type="evidence" value="ECO:0007669"/>
    <property type="project" value="UniProtKB-KW"/>
</dbReference>
<dbReference type="GO" id="GO:0046872">
    <property type="term" value="F:metal ion binding"/>
    <property type="evidence" value="ECO:0007669"/>
    <property type="project" value="UniProtKB-KW"/>
</dbReference>
<feature type="region of interest" description="Disordered" evidence="9">
    <location>
        <begin position="191"/>
        <end position="222"/>
    </location>
</feature>
<evidence type="ECO:0000259" key="10">
    <source>
        <dbReference type="Pfam" id="PF01743"/>
    </source>
</evidence>
<dbReference type="GO" id="GO:0003723">
    <property type="term" value="F:RNA binding"/>
    <property type="evidence" value="ECO:0007669"/>
    <property type="project" value="UniProtKB-KW"/>
</dbReference>
<dbReference type="Gene3D" id="3.30.460.10">
    <property type="entry name" value="Beta Polymerase, domain 2"/>
    <property type="match status" value="1"/>
</dbReference>
<proteinExistence type="inferred from homology"/>
<dbReference type="InterPro" id="IPR043519">
    <property type="entry name" value="NT_sf"/>
</dbReference>
<keyword evidence="3 8" id="KW-0808">Transferase</keyword>
<dbReference type="InterPro" id="IPR002646">
    <property type="entry name" value="PolA_pol_head_dom"/>
</dbReference>
<evidence type="ECO:0000256" key="1">
    <source>
        <dbReference type="ARBA" id="ARBA00001946"/>
    </source>
</evidence>
<comment type="cofactor">
    <cofactor evidence="1">
        <name>Mg(2+)</name>
        <dbReference type="ChEBI" id="CHEBI:18420"/>
    </cofactor>
</comment>
<dbReference type="EMBL" id="JBICCN010000306">
    <property type="protein sequence ID" value="KAL3079261.1"/>
    <property type="molecule type" value="Genomic_DNA"/>
</dbReference>
<feature type="compositionally biased region" description="Basic and acidic residues" evidence="9">
    <location>
        <begin position="209"/>
        <end position="222"/>
    </location>
</feature>
<keyword evidence="6" id="KW-0479">Metal-binding</keyword>
<accession>A0ABD2IJF7</accession>
<comment type="similarity">
    <text evidence="2 8">Belongs to the tRNA nucleotidyltransferase/poly(A) polymerase family.</text>
</comment>
<dbReference type="InterPro" id="IPR050264">
    <property type="entry name" value="Bact_CCA-adding_enz_type3_sf"/>
</dbReference>
<dbReference type="SUPFAM" id="SSF81301">
    <property type="entry name" value="Nucleotidyltransferase"/>
    <property type="match status" value="1"/>
</dbReference>
<evidence type="ECO:0000256" key="4">
    <source>
        <dbReference type="ARBA" id="ARBA00022694"/>
    </source>
</evidence>
<evidence type="ECO:0000313" key="11">
    <source>
        <dbReference type="EMBL" id="KAL3079261.1"/>
    </source>
</evidence>
<keyword evidence="7" id="KW-0460">Magnesium</keyword>
<sequence>MKLAESDAFRSLFTPELTRLSQLFERHGFEIRIAGGAVRDLLMGTRPSDVDFATDATPTQMKEMFEREQIRMLNKRGEEHGTVTCRINDRENFEVTTLRVDVVCDGRSAKVNFTTDWELDAFRRDLTINSLFLGLDGFIYDYTGGIEDIKQRRIIFVGDSIQRLQETDLCLSKEELLERLNLDEIDKMEIPTGNEKVKKTKQKRRHSPAKSESKEPKVQNMN</sequence>
<keyword evidence="8" id="KW-0694">RNA-binding</keyword>
<keyword evidence="5" id="KW-0548">Nucleotidyltransferase</keyword>
<keyword evidence="4" id="KW-0819">tRNA processing</keyword>
<evidence type="ECO:0000256" key="8">
    <source>
        <dbReference type="RuleBase" id="RU003953"/>
    </source>
</evidence>
<protein>
    <recommendedName>
        <fullName evidence="10">Poly A polymerase head domain-containing protein</fullName>
    </recommendedName>
</protein>
<organism evidence="11 12">
    <name type="scientific">Heterodera schachtii</name>
    <name type="common">Sugarbeet cyst nematode worm</name>
    <name type="synonym">Tylenchus schachtii</name>
    <dbReference type="NCBI Taxonomy" id="97005"/>
    <lineage>
        <taxon>Eukaryota</taxon>
        <taxon>Metazoa</taxon>
        <taxon>Ecdysozoa</taxon>
        <taxon>Nematoda</taxon>
        <taxon>Chromadorea</taxon>
        <taxon>Rhabditida</taxon>
        <taxon>Tylenchina</taxon>
        <taxon>Tylenchomorpha</taxon>
        <taxon>Tylenchoidea</taxon>
        <taxon>Heteroderidae</taxon>
        <taxon>Heteroderinae</taxon>
        <taxon>Heterodera</taxon>
    </lineage>
</organism>
<name>A0ABD2IJF7_HETSC</name>
<dbReference type="Pfam" id="PF01743">
    <property type="entry name" value="PolyA_pol"/>
    <property type="match status" value="1"/>
</dbReference>
<dbReference type="PANTHER" id="PTHR46173:SF1">
    <property type="entry name" value="CCA TRNA NUCLEOTIDYLTRANSFERASE 1, MITOCHONDRIAL"/>
    <property type="match status" value="1"/>
</dbReference>
<dbReference type="GO" id="GO:0001680">
    <property type="term" value="P:tRNA 3'-terminal CCA addition"/>
    <property type="evidence" value="ECO:0007669"/>
    <property type="project" value="UniProtKB-ARBA"/>
</dbReference>
<dbReference type="CDD" id="cd05398">
    <property type="entry name" value="NT_ClassII-CCAase"/>
    <property type="match status" value="1"/>
</dbReference>
<evidence type="ECO:0000313" key="12">
    <source>
        <dbReference type="Proteomes" id="UP001620645"/>
    </source>
</evidence>